<dbReference type="Proteomes" id="UP000825008">
    <property type="component" value="Chromosome"/>
</dbReference>
<dbReference type="KEGG" id="mher:K3U94_08540"/>
<organism evidence="1 2">
    <name type="scientific">Mycolicibacter heraklionensis</name>
    <dbReference type="NCBI Taxonomy" id="512402"/>
    <lineage>
        <taxon>Bacteria</taxon>
        <taxon>Bacillati</taxon>
        <taxon>Actinomycetota</taxon>
        <taxon>Actinomycetes</taxon>
        <taxon>Mycobacteriales</taxon>
        <taxon>Mycobacteriaceae</taxon>
        <taxon>Mycolicibacter</taxon>
    </lineage>
</organism>
<reference evidence="1" key="1">
    <citation type="submission" date="2021-08" db="EMBL/GenBank/DDBJ databases">
        <title>Whole genome sequencing of non-tuberculosis mycobacteria type-strains.</title>
        <authorList>
            <person name="Igarashi Y."/>
            <person name="Osugi A."/>
            <person name="Mitarai S."/>
        </authorList>
    </citation>
    <scope>NUCLEOTIDE SEQUENCE</scope>
    <source>
        <strain evidence="1">JCM 30995</strain>
    </source>
</reference>
<sequence>MREVLPEFEEHFCLSFGFSVTDDEAQVSVPWRYSSFGALQMHGVNAGLPGQFVEQFVQPGLVDIPVLHGLGRRISGVPRGLLHKIGRVDG</sequence>
<gene>
    <name evidence="1" type="ORF">K3U94_08540</name>
</gene>
<dbReference type="EMBL" id="CP080997">
    <property type="protein sequence ID" value="QZA09273.1"/>
    <property type="molecule type" value="Genomic_DNA"/>
</dbReference>
<proteinExistence type="predicted"/>
<name>A0A9X7ZJ69_9MYCO</name>
<evidence type="ECO:0000313" key="2">
    <source>
        <dbReference type="Proteomes" id="UP000825008"/>
    </source>
</evidence>
<dbReference type="AlphaFoldDB" id="A0A9X7ZJ69"/>
<accession>A0A9X7ZJ69</accession>
<protein>
    <submittedName>
        <fullName evidence="1">Uncharacterized protein</fullName>
    </submittedName>
</protein>
<evidence type="ECO:0000313" key="1">
    <source>
        <dbReference type="EMBL" id="QZA09273.1"/>
    </source>
</evidence>